<dbReference type="STRING" id="360412.LARV_01642"/>
<keyword evidence="6" id="KW-0233">DNA recombination</keyword>
<keyword evidence="6" id="KW-0235">DNA replication</keyword>
<organism evidence="8">
    <name type="scientific">Longilinea arvoryzae</name>
    <dbReference type="NCBI Taxonomy" id="360412"/>
    <lineage>
        <taxon>Bacteria</taxon>
        <taxon>Bacillati</taxon>
        <taxon>Chloroflexota</taxon>
        <taxon>Anaerolineae</taxon>
        <taxon>Anaerolineales</taxon>
        <taxon>Anaerolineaceae</taxon>
        <taxon>Longilinea</taxon>
    </lineage>
</organism>
<evidence type="ECO:0000259" key="7">
    <source>
        <dbReference type="Pfam" id="PF00149"/>
    </source>
</evidence>
<dbReference type="InterPro" id="IPR029052">
    <property type="entry name" value="Metallo-depent_PP-like"/>
</dbReference>
<accession>A0A0S7BIZ4</accession>
<dbReference type="InterPro" id="IPR050535">
    <property type="entry name" value="DNA_Repair-Maintenance_Comp"/>
</dbReference>
<evidence type="ECO:0000256" key="6">
    <source>
        <dbReference type="RuleBase" id="RU363069"/>
    </source>
</evidence>
<comment type="similarity">
    <text evidence="1 6">Belongs to the SbcD family.</text>
</comment>
<comment type="function">
    <text evidence="6">SbcCD cleaves DNA hairpin structures. These structures can inhibit DNA replication and are intermediates in certain DNA recombination reactions. The complex acts as a 3'-&gt;5' double strand exonuclease that can open hairpins. It also has a 5' single-strand endonuclease activity.</text>
</comment>
<evidence type="ECO:0000256" key="1">
    <source>
        <dbReference type="ARBA" id="ARBA00010555"/>
    </source>
</evidence>
<dbReference type="InterPro" id="IPR004843">
    <property type="entry name" value="Calcineurin-like_PHP"/>
</dbReference>
<dbReference type="RefSeq" id="WP_075073186.1">
    <property type="nucleotide sequence ID" value="NZ_DF967972.1"/>
</dbReference>
<comment type="subunit">
    <text evidence="6">Heterodimer of SbcC and SbcD.</text>
</comment>
<dbReference type="GO" id="GO:0006260">
    <property type="term" value="P:DNA replication"/>
    <property type="evidence" value="ECO:0007669"/>
    <property type="project" value="UniProtKB-KW"/>
</dbReference>
<proteinExistence type="inferred from homology"/>
<dbReference type="Proteomes" id="UP000055060">
    <property type="component" value="Unassembled WGS sequence"/>
</dbReference>
<dbReference type="InterPro" id="IPR041796">
    <property type="entry name" value="Mre11_N"/>
</dbReference>
<keyword evidence="9" id="KW-1185">Reference proteome</keyword>
<dbReference type="Gene3D" id="3.60.21.10">
    <property type="match status" value="1"/>
</dbReference>
<dbReference type="PANTHER" id="PTHR30337:SF0">
    <property type="entry name" value="NUCLEASE SBCCD SUBUNIT D"/>
    <property type="match status" value="1"/>
</dbReference>
<sequence>MKIVHFADAHIDMVSQGKRDPASGLPIRVLDFLKALDTIVDTAIDERADLVLFAGDAYRDRTPVPTFQREFGKRIMRLSAARVPTLLLVGNHDLSPAYGRAHALQEFETLQVPFVHVSSQPELLGPAELFDVPLQVISLPWITRSGIMSTQELSGEETKGVFRELETRIDQLVALFIQEARGDLPLILAAHASVQGARYGGERSVMLGNDLVLSGSLMRNPRFAYVALGHIHKAQDLNEGSQPPVVYPGSIERVDFGEADDEKCFVIVHVDNNQETRVEWRKLPGRRFIDRSVRVESADELMPACQAALPDPEEMRDAIVRLTVIYPREYESMLDEAELRRRAETAFEFHFLRRPQLENRVRLAGDQTISSLSALELLNLYWKSMHIEPAEAGDLQKLAAELVSVAGQTSTD</sequence>
<feature type="domain" description="Calcineurin-like phosphoesterase" evidence="7">
    <location>
        <begin position="1"/>
        <end position="233"/>
    </location>
</feature>
<reference evidence="8" key="1">
    <citation type="submission" date="2015-07" db="EMBL/GenBank/DDBJ databases">
        <title>Draft Genome Sequences of Anaerolinea thermolimosa IMO-1, Bellilinea caldifistulae GOMI-1, Leptolinea tardivitalis YMTK-2, Levilinea saccharolytica KIBI-1,Longilinea arvoryzae KOME-1, Previously Described as Members of the Anaerolineaceae (Chloroflexi).</title>
        <authorList>
            <person name="Sekiguchi Y."/>
            <person name="Ohashi A."/>
            <person name="Matsuura N."/>
            <person name="Tourlousse M.D."/>
        </authorList>
    </citation>
    <scope>NUCLEOTIDE SEQUENCE [LARGE SCALE GENOMIC DNA]</scope>
    <source>
        <strain evidence="8">KOME-1</strain>
    </source>
</reference>
<dbReference type="GO" id="GO:0006310">
    <property type="term" value="P:DNA recombination"/>
    <property type="evidence" value="ECO:0007669"/>
    <property type="project" value="UniProtKB-KW"/>
</dbReference>
<evidence type="ECO:0000256" key="4">
    <source>
        <dbReference type="ARBA" id="ARBA00022801"/>
    </source>
</evidence>
<protein>
    <recommendedName>
        <fullName evidence="2 6">Nuclease SbcCD subunit D</fullName>
    </recommendedName>
</protein>
<dbReference type="EMBL" id="DF967972">
    <property type="protein sequence ID" value="GAP13883.1"/>
    <property type="molecule type" value="Genomic_DNA"/>
</dbReference>
<keyword evidence="6" id="KW-0255">Endonuclease</keyword>
<keyword evidence="3 6" id="KW-0540">Nuclease</keyword>
<evidence type="ECO:0000313" key="9">
    <source>
        <dbReference type="Proteomes" id="UP000055060"/>
    </source>
</evidence>
<dbReference type="GO" id="GO:0008408">
    <property type="term" value="F:3'-5' exonuclease activity"/>
    <property type="evidence" value="ECO:0007669"/>
    <property type="project" value="InterPro"/>
</dbReference>
<evidence type="ECO:0000256" key="5">
    <source>
        <dbReference type="ARBA" id="ARBA00022839"/>
    </source>
</evidence>
<evidence type="ECO:0000313" key="8">
    <source>
        <dbReference type="EMBL" id="GAP13883.1"/>
    </source>
</evidence>
<keyword evidence="4 6" id="KW-0378">Hydrolase</keyword>
<dbReference type="GO" id="GO:0004519">
    <property type="term" value="F:endonuclease activity"/>
    <property type="evidence" value="ECO:0007669"/>
    <property type="project" value="UniProtKB-KW"/>
</dbReference>
<evidence type="ECO:0000256" key="2">
    <source>
        <dbReference type="ARBA" id="ARBA00013365"/>
    </source>
</evidence>
<dbReference type="AlphaFoldDB" id="A0A0S7BIZ4"/>
<gene>
    <name evidence="6" type="primary">sbcD</name>
    <name evidence="8" type="ORF">LARV_01642</name>
</gene>
<name>A0A0S7BIZ4_9CHLR</name>
<dbReference type="SUPFAM" id="SSF56300">
    <property type="entry name" value="Metallo-dependent phosphatases"/>
    <property type="match status" value="1"/>
</dbReference>
<dbReference type="PANTHER" id="PTHR30337">
    <property type="entry name" value="COMPONENT OF ATP-DEPENDENT DSDNA EXONUCLEASE"/>
    <property type="match status" value="1"/>
</dbReference>
<evidence type="ECO:0000256" key="3">
    <source>
        <dbReference type="ARBA" id="ARBA00022722"/>
    </source>
</evidence>
<dbReference type="Pfam" id="PF00149">
    <property type="entry name" value="Metallophos"/>
    <property type="match status" value="1"/>
</dbReference>
<keyword evidence="5 6" id="KW-0269">Exonuclease</keyword>
<dbReference type="NCBIfam" id="TIGR00619">
    <property type="entry name" value="sbcd"/>
    <property type="match status" value="1"/>
</dbReference>
<dbReference type="InterPro" id="IPR004593">
    <property type="entry name" value="SbcD"/>
</dbReference>
<dbReference type="CDD" id="cd00840">
    <property type="entry name" value="MPP_Mre11_N"/>
    <property type="match status" value="1"/>
</dbReference>